<dbReference type="KEGG" id="aeh:Mlg_1391"/>
<dbReference type="RefSeq" id="WP_011629135.1">
    <property type="nucleotide sequence ID" value="NC_008340.1"/>
</dbReference>
<gene>
    <name evidence="2" type="ordered locus">Mlg_1391</name>
</gene>
<keyword evidence="2" id="KW-0812">Transmembrane</keyword>
<evidence type="ECO:0000256" key="1">
    <source>
        <dbReference type="SAM" id="SignalP"/>
    </source>
</evidence>
<dbReference type="HOGENOM" id="CLU_140852_2_1_6"/>
<name>Q0A8U7_ALKEH</name>
<accession>Q0A8U7</accession>
<dbReference type="eggNOG" id="COG5569">
    <property type="taxonomic scope" value="Bacteria"/>
</dbReference>
<sequence>MNLKTNTYVLFLTFGLMLAAVPALAHDSHHGSSAVTAEGQGVLQAINTEARTVTLSHEPIPELRWPAMEMDLPLREAEMASGFHAGDAVRFTLEQVGETDYEIIELQPLD</sequence>
<organism evidence="2 3">
    <name type="scientific">Alkalilimnicola ehrlichii (strain ATCC BAA-1101 / DSM 17681 / MLHE-1)</name>
    <dbReference type="NCBI Taxonomy" id="187272"/>
    <lineage>
        <taxon>Bacteria</taxon>
        <taxon>Pseudomonadati</taxon>
        <taxon>Pseudomonadota</taxon>
        <taxon>Gammaproteobacteria</taxon>
        <taxon>Chromatiales</taxon>
        <taxon>Ectothiorhodospiraceae</taxon>
        <taxon>Alkalilimnicola</taxon>
    </lineage>
</organism>
<dbReference type="OrthoDB" id="5771277at2"/>
<dbReference type="EMBL" id="CP000453">
    <property type="protein sequence ID" value="ABI56740.1"/>
    <property type="molecule type" value="Genomic_DNA"/>
</dbReference>
<keyword evidence="1" id="KW-0732">Signal</keyword>
<dbReference type="Pfam" id="PF11604">
    <property type="entry name" value="CusF_Ec"/>
    <property type="match status" value="1"/>
</dbReference>
<evidence type="ECO:0000313" key="2">
    <source>
        <dbReference type="EMBL" id="ABI56740.1"/>
    </source>
</evidence>
<feature type="signal peptide" evidence="1">
    <location>
        <begin position="1"/>
        <end position="25"/>
    </location>
</feature>
<keyword evidence="2" id="KW-0472">Membrane</keyword>
<protein>
    <submittedName>
        <fullName evidence="2">Putative cation efflux system transmembrane protein</fullName>
    </submittedName>
</protein>
<evidence type="ECO:0000313" key="3">
    <source>
        <dbReference type="Proteomes" id="UP000001962"/>
    </source>
</evidence>
<keyword evidence="3" id="KW-1185">Reference proteome</keyword>
<dbReference type="InterPro" id="IPR042230">
    <property type="entry name" value="CusF_sf"/>
</dbReference>
<dbReference type="Gene3D" id="2.40.50.320">
    <property type="entry name" value="Copper binding periplasmic protein CusF"/>
    <property type="match status" value="1"/>
</dbReference>
<feature type="chain" id="PRO_5004167863" evidence="1">
    <location>
        <begin position="26"/>
        <end position="110"/>
    </location>
</feature>
<proteinExistence type="predicted"/>
<dbReference type="AlphaFoldDB" id="Q0A8U7"/>
<dbReference type="Proteomes" id="UP000001962">
    <property type="component" value="Chromosome"/>
</dbReference>
<dbReference type="InterPro" id="IPR021647">
    <property type="entry name" value="CusF_Ec"/>
</dbReference>
<reference evidence="3" key="1">
    <citation type="submission" date="2006-08" db="EMBL/GenBank/DDBJ databases">
        <title>Complete sequence of Alkalilimnicola ehrilichei MLHE-1.</title>
        <authorList>
            <person name="Copeland A."/>
            <person name="Lucas S."/>
            <person name="Lapidus A."/>
            <person name="Barry K."/>
            <person name="Detter J.C."/>
            <person name="Glavina del Rio T."/>
            <person name="Hammon N."/>
            <person name="Israni S."/>
            <person name="Dalin E."/>
            <person name="Tice H."/>
            <person name="Pitluck S."/>
            <person name="Sims D."/>
            <person name="Brettin T."/>
            <person name="Bruce D."/>
            <person name="Han C."/>
            <person name="Tapia R."/>
            <person name="Gilna P."/>
            <person name="Schmutz J."/>
            <person name="Larimer F."/>
            <person name="Land M."/>
            <person name="Hauser L."/>
            <person name="Kyrpides N."/>
            <person name="Mikhailova N."/>
            <person name="Oremland R.S."/>
            <person name="Hoeft S.E."/>
            <person name="Switzer-Blum J."/>
            <person name="Kulp T."/>
            <person name="King G."/>
            <person name="Tabita R."/>
            <person name="Witte B."/>
            <person name="Santini J.M."/>
            <person name="Basu P."/>
            <person name="Hollibaugh J.T."/>
            <person name="Xie G."/>
            <person name="Stolz J.F."/>
            <person name="Richardson P."/>
        </authorList>
    </citation>
    <scope>NUCLEOTIDE SEQUENCE [LARGE SCALE GENOMIC DNA]</scope>
    <source>
        <strain evidence="3">ATCC BAA-1101 / DSM 17681 / MLHE-1</strain>
    </source>
</reference>